<reference evidence="4 5" key="1">
    <citation type="submission" date="2018-10" db="EMBL/GenBank/DDBJ databases">
        <title>Draft genome of Cortibacter populi DSM10536.</title>
        <authorList>
            <person name="Bernier A.-M."/>
            <person name="Bernard K."/>
        </authorList>
    </citation>
    <scope>NUCLEOTIDE SEQUENCE [LARGE SCALE GENOMIC DNA]</scope>
    <source>
        <strain evidence="4 5">DSM 105136</strain>
    </source>
</reference>
<dbReference type="AlphaFoldDB" id="A0A3M6QTT3"/>
<dbReference type="InterPro" id="IPR036986">
    <property type="entry name" value="S4_RNA-bd_sf"/>
</dbReference>
<evidence type="ECO:0000259" key="3">
    <source>
        <dbReference type="SMART" id="SM00363"/>
    </source>
</evidence>
<keyword evidence="5" id="KW-1185">Reference proteome</keyword>
<organism evidence="4 5">
    <name type="scientific">Corticibacter populi</name>
    <dbReference type="NCBI Taxonomy" id="1550736"/>
    <lineage>
        <taxon>Bacteria</taxon>
        <taxon>Pseudomonadati</taxon>
        <taxon>Pseudomonadota</taxon>
        <taxon>Betaproteobacteria</taxon>
        <taxon>Burkholderiales</taxon>
        <taxon>Comamonadaceae</taxon>
        <taxon>Corticibacter</taxon>
    </lineage>
</organism>
<protein>
    <submittedName>
        <fullName evidence="4">RNA-binding S4 domain-containing protein</fullName>
    </submittedName>
</protein>
<dbReference type="Proteomes" id="UP000278006">
    <property type="component" value="Unassembled WGS sequence"/>
</dbReference>
<comment type="caution">
    <text evidence="4">The sequence shown here is derived from an EMBL/GenBank/DDBJ whole genome shotgun (WGS) entry which is preliminary data.</text>
</comment>
<dbReference type="Pfam" id="PF01479">
    <property type="entry name" value="S4"/>
    <property type="match status" value="1"/>
</dbReference>
<accession>A0A3M6QTT3</accession>
<dbReference type="Gene3D" id="3.10.290.10">
    <property type="entry name" value="RNA-binding S4 domain"/>
    <property type="match status" value="1"/>
</dbReference>
<gene>
    <name evidence="4" type="ORF">D8I35_07800</name>
</gene>
<dbReference type="PROSITE" id="PS50889">
    <property type="entry name" value="S4"/>
    <property type="match status" value="1"/>
</dbReference>
<dbReference type="SUPFAM" id="SSF55174">
    <property type="entry name" value="Alpha-L RNA-binding motif"/>
    <property type="match status" value="1"/>
</dbReference>
<dbReference type="SMART" id="SM00363">
    <property type="entry name" value="S4"/>
    <property type="match status" value="1"/>
</dbReference>
<evidence type="ECO:0000313" key="5">
    <source>
        <dbReference type="Proteomes" id="UP000278006"/>
    </source>
</evidence>
<evidence type="ECO:0000256" key="2">
    <source>
        <dbReference type="SAM" id="MobiDB-lite"/>
    </source>
</evidence>
<proteinExistence type="predicted"/>
<evidence type="ECO:0000256" key="1">
    <source>
        <dbReference type="PROSITE-ProRule" id="PRU00182"/>
    </source>
</evidence>
<sequence length="164" mass="18400">MPRQKNAQNSRLAAAAHATSPDETTTMRLDKWLWCARFFKTRGLAVEEIGKGRVMVNGQLAKAAREVRAGDLLSIRQGTALREVRIEALSNYRGPAPVAQQLYAETPASQARREELAKQRQLAPEPADELRHGRPTKRDRRQIDQLRQQPTLDARWSAIHGGGD</sequence>
<feature type="compositionally biased region" description="Polar residues" evidence="2">
    <location>
        <begin position="1"/>
        <end position="11"/>
    </location>
</feature>
<dbReference type="GO" id="GO:0003723">
    <property type="term" value="F:RNA binding"/>
    <property type="evidence" value="ECO:0007669"/>
    <property type="project" value="UniProtKB-KW"/>
</dbReference>
<feature type="region of interest" description="Disordered" evidence="2">
    <location>
        <begin position="1"/>
        <end position="21"/>
    </location>
</feature>
<feature type="domain" description="RNA-binding S4" evidence="3">
    <location>
        <begin position="27"/>
        <end position="91"/>
    </location>
</feature>
<dbReference type="InterPro" id="IPR002942">
    <property type="entry name" value="S4_RNA-bd"/>
</dbReference>
<evidence type="ECO:0000313" key="4">
    <source>
        <dbReference type="EMBL" id="RMX06430.1"/>
    </source>
</evidence>
<dbReference type="CDD" id="cd00165">
    <property type="entry name" value="S4"/>
    <property type="match status" value="1"/>
</dbReference>
<keyword evidence="1" id="KW-0694">RNA-binding</keyword>
<dbReference type="EMBL" id="RDQO01000002">
    <property type="protein sequence ID" value="RMX06430.1"/>
    <property type="molecule type" value="Genomic_DNA"/>
</dbReference>
<feature type="region of interest" description="Disordered" evidence="2">
    <location>
        <begin position="107"/>
        <end position="142"/>
    </location>
</feature>
<name>A0A3M6QTT3_9BURK</name>